<sequence length="228" mass="26597">MANEVYKALNRIKELRIEKGVTQSTVAKAIGISQGMLTNYETGKRSPRDFKVWQDLADYFDVTTSYIMGTSDFRTYQDEINEIQTSAKENYGVEVPAEIIKDYKGNPVSTTYNTLALRTEMAKKLLPELDKMISTIDSYLYSSPTIDFDDKEKADYFYSDEFKLANAQIDQLLIWKHRKKVFQLKKQLLEKQIQNPENYFALEDGITKAELKKRWQDYSRKDSNENEL</sequence>
<dbReference type="PANTHER" id="PTHR46558">
    <property type="entry name" value="TRACRIPTIONAL REGULATORY PROTEIN-RELATED-RELATED"/>
    <property type="match status" value="1"/>
</dbReference>
<dbReference type="RefSeq" id="WP_051804515.1">
    <property type="nucleotide sequence ID" value="NZ_AZSI01000012.1"/>
</dbReference>
<dbReference type="InterPro" id="IPR001387">
    <property type="entry name" value="Cro/C1-type_HTH"/>
</dbReference>
<dbReference type="Proteomes" id="UP000028401">
    <property type="component" value="Unassembled WGS sequence"/>
</dbReference>
<evidence type="ECO:0000259" key="2">
    <source>
        <dbReference type="PROSITE" id="PS50943"/>
    </source>
</evidence>
<dbReference type="EMBL" id="AZSI01000012">
    <property type="protein sequence ID" value="KEY63222.1"/>
    <property type="molecule type" value="Genomic_DNA"/>
</dbReference>
<evidence type="ECO:0000313" key="3">
    <source>
        <dbReference type="EMBL" id="KEY63222.1"/>
    </source>
</evidence>
<protein>
    <submittedName>
        <fullName evidence="3">Phage protein, regulator, Xre family</fullName>
    </submittedName>
</protein>
<dbReference type="SUPFAM" id="SSF47413">
    <property type="entry name" value="lambda repressor-like DNA-binding domains"/>
    <property type="match status" value="1"/>
</dbReference>
<dbReference type="GO" id="GO:0003677">
    <property type="term" value="F:DNA binding"/>
    <property type="evidence" value="ECO:0007669"/>
    <property type="project" value="UniProtKB-KW"/>
</dbReference>
<reference evidence="3 4" key="1">
    <citation type="submission" date="2014-06" db="EMBL/GenBank/DDBJ databases">
        <title>Draft genome sequence of the putrescine producing strain Lactococcus lactis subsp cremoris GE214.</title>
        <authorList>
            <person name="Ladero V."/>
            <person name="Linares D.M."/>
            <person name="del Rio B."/>
            <person name="Mayo B."/>
            <person name="Martin M.C."/>
            <person name="Fernandez M."/>
            <person name="Alvarez M.A."/>
        </authorList>
    </citation>
    <scope>NUCLEOTIDE SEQUENCE [LARGE SCALE GENOMIC DNA]</scope>
    <source>
        <strain evidence="3 4">GE214</strain>
    </source>
</reference>
<evidence type="ECO:0000313" key="4">
    <source>
        <dbReference type="Proteomes" id="UP000028401"/>
    </source>
</evidence>
<dbReference type="PROSITE" id="PS50943">
    <property type="entry name" value="HTH_CROC1"/>
    <property type="match status" value="1"/>
</dbReference>
<organism evidence="3 4">
    <name type="scientific">Lactococcus cremoris subsp. cremoris GE214</name>
    <dbReference type="NCBI Taxonomy" id="1415168"/>
    <lineage>
        <taxon>Bacteria</taxon>
        <taxon>Bacillati</taxon>
        <taxon>Bacillota</taxon>
        <taxon>Bacilli</taxon>
        <taxon>Lactobacillales</taxon>
        <taxon>Streptococcaceae</taxon>
        <taxon>Lactococcus</taxon>
        <taxon>Lactococcus cremoris subsp. cremoris</taxon>
    </lineage>
</organism>
<dbReference type="InterPro" id="IPR010982">
    <property type="entry name" value="Lambda_DNA-bd_dom_sf"/>
</dbReference>
<dbReference type="PATRIC" id="fig|1415168.3.peg.578"/>
<dbReference type="SMART" id="SM00530">
    <property type="entry name" value="HTH_XRE"/>
    <property type="match status" value="1"/>
</dbReference>
<comment type="caution">
    <text evidence="3">The sequence shown here is derived from an EMBL/GenBank/DDBJ whole genome shotgun (WGS) entry which is preliminary data.</text>
</comment>
<dbReference type="Gene3D" id="1.10.260.40">
    <property type="entry name" value="lambda repressor-like DNA-binding domains"/>
    <property type="match status" value="1"/>
</dbReference>
<dbReference type="CDD" id="cd00093">
    <property type="entry name" value="HTH_XRE"/>
    <property type="match status" value="1"/>
</dbReference>
<proteinExistence type="predicted"/>
<gene>
    <name evidence="3" type="ORF">U725_00545</name>
</gene>
<accession>A0A084AD43</accession>
<name>A0A084AD43_LACLC</name>
<dbReference type="PANTHER" id="PTHR46558:SF11">
    <property type="entry name" value="HTH-TYPE TRANSCRIPTIONAL REGULATOR XRE"/>
    <property type="match status" value="1"/>
</dbReference>
<evidence type="ECO:0000256" key="1">
    <source>
        <dbReference type="ARBA" id="ARBA00023125"/>
    </source>
</evidence>
<dbReference type="Pfam" id="PF01381">
    <property type="entry name" value="HTH_3"/>
    <property type="match status" value="1"/>
</dbReference>
<keyword evidence="1" id="KW-0238">DNA-binding</keyword>
<dbReference type="AlphaFoldDB" id="A0A084AD43"/>
<feature type="domain" description="HTH cro/C1-type" evidence="2">
    <location>
        <begin position="12"/>
        <end position="67"/>
    </location>
</feature>